<keyword evidence="2" id="KW-1185">Reference proteome</keyword>
<evidence type="ECO:0000313" key="2">
    <source>
        <dbReference type="Proteomes" id="UP000198885"/>
    </source>
</evidence>
<dbReference type="STRING" id="641238.SAMN04490244_101261"/>
<evidence type="ECO:0000313" key="1">
    <source>
        <dbReference type="EMBL" id="SER49595.1"/>
    </source>
</evidence>
<organism evidence="1 2">
    <name type="scientific">Tranquillimonas rosea</name>
    <dbReference type="NCBI Taxonomy" id="641238"/>
    <lineage>
        <taxon>Bacteria</taxon>
        <taxon>Pseudomonadati</taxon>
        <taxon>Pseudomonadota</taxon>
        <taxon>Alphaproteobacteria</taxon>
        <taxon>Rhodobacterales</taxon>
        <taxon>Roseobacteraceae</taxon>
        <taxon>Tranquillimonas</taxon>
    </lineage>
</organism>
<reference evidence="1 2" key="1">
    <citation type="submission" date="2016-10" db="EMBL/GenBank/DDBJ databases">
        <authorList>
            <person name="de Groot N.N."/>
        </authorList>
    </citation>
    <scope>NUCLEOTIDE SEQUENCE [LARGE SCALE GENOMIC DNA]</scope>
    <source>
        <strain evidence="1 2">DSM 23042</strain>
    </source>
</reference>
<accession>A0A1H9PP59</accession>
<sequence>MLKLLKRLFARERQTSEGVQWSEGARPLVWTFEGESLRWR</sequence>
<gene>
    <name evidence="1" type="ORF">SAMN04490244_101261</name>
</gene>
<dbReference type="EMBL" id="FOGU01000001">
    <property type="protein sequence ID" value="SER49595.1"/>
    <property type="molecule type" value="Genomic_DNA"/>
</dbReference>
<protein>
    <submittedName>
        <fullName evidence="1">Uncharacterized protein</fullName>
    </submittedName>
</protein>
<proteinExistence type="predicted"/>
<dbReference type="Proteomes" id="UP000198885">
    <property type="component" value="Unassembled WGS sequence"/>
</dbReference>
<name>A0A1H9PP59_9RHOB</name>
<dbReference type="AlphaFoldDB" id="A0A1H9PP59"/>